<evidence type="ECO:0000313" key="1">
    <source>
        <dbReference type="EMBL" id="PDZ95445.1"/>
    </source>
</evidence>
<comment type="caution">
    <text evidence="1">The sequence shown here is derived from an EMBL/GenBank/DDBJ whole genome shotgun (WGS) entry which is preliminary data.</text>
</comment>
<evidence type="ECO:0000313" key="2">
    <source>
        <dbReference type="Proteomes" id="UP000219922"/>
    </source>
</evidence>
<reference evidence="1 2" key="1">
    <citation type="submission" date="2017-09" db="EMBL/GenBank/DDBJ databases">
        <title>Large-scale bioinformatics analysis of Bacillus genomes uncovers conserved roles of natural products in bacterial physiology.</title>
        <authorList>
            <consortium name="Agbiome Team Llc"/>
            <person name="Bleich R.M."/>
            <person name="Grubbs K.J."/>
            <person name="Santa Maria K.C."/>
            <person name="Allen S.E."/>
            <person name="Farag S."/>
            <person name="Shank E.A."/>
            <person name="Bowers A."/>
        </authorList>
    </citation>
    <scope>NUCLEOTIDE SEQUENCE [LARGE SCALE GENOMIC DNA]</scope>
    <source>
        <strain evidence="1 2">AFS092789</strain>
    </source>
</reference>
<dbReference type="EMBL" id="NVMX01000056">
    <property type="protein sequence ID" value="PDZ95445.1"/>
    <property type="molecule type" value="Genomic_DNA"/>
</dbReference>
<gene>
    <name evidence="1" type="ORF">CON36_28245</name>
</gene>
<organism evidence="1 2">
    <name type="scientific">Bacillus cereus</name>
    <dbReference type="NCBI Taxonomy" id="1396"/>
    <lineage>
        <taxon>Bacteria</taxon>
        <taxon>Bacillati</taxon>
        <taxon>Bacillota</taxon>
        <taxon>Bacilli</taxon>
        <taxon>Bacillales</taxon>
        <taxon>Bacillaceae</taxon>
        <taxon>Bacillus</taxon>
        <taxon>Bacillus cereus group</taxon>
    </lineage>
</organism>
<dbReference type="AlphaFoldDB" id="A0A9X6SUL5"/>
<accession>A0A9X6SUL5</accession>
<name>A0A9X6SUL5_BACCE</name>
<dbReference type="Proteomes" id="UP000219922">
    <property type="component" value="Unassembled WGS sequence"/>
</dbReference>
<dbReference type="RefSeq" id="WP_098006107.1">
    <property type="nucleotide sequence ID" value="NZ_NVMX01000056.1"/>
</dbReference>
<sequence length="173" mass="19997">MNLNTFKDWAIDNFGQNYGYDAETSTEIKIPKETIQDIYKGLYKKYAINDLYIVSGPCKTCEENNPNTPYHLDTFKVWRQDDKLQEEVQEALAGIVPNDNARLLREAYSFSNLVVRAAEGLEEAKHVLVEKDFFNHILELNEKAIDDVMQKYTDTVVPVDSVNSGYHYCLRFV</sequence>
<proteinExistence type="predicted"/>
<protein>
    <submittedName>
        <fullName evidence="1">Uncharacterized protein</fullName>
    </submittedName>
</protein>